<evidence type="ECO:0000313" key="11">
    <source>
        <dbReference type="EMBL" id="MFC3120261.1"/>
    </source>
</evidence>
<dbReference type="PANTHER" id="PTHR43199:SF1">
    <property type="entry name" value="GLUTATHIONE HYDROLASE PROENZYME"/>
    <property type="match status" value="1"/>
</dbReference>
<evidence type="ECO:0000256" key="4">
    <source>
        <dbReference type="ARBA" id="ARBA00022679"/>
    </source>
</evidence>
<evidence type="ECO:0000256" key="10">
    <source>
        <dbReference type="SAM" id="SignalP"/>
    </source>
</evidence>
<comment type="caution">
    <text evidence="11">The sequence shown here is derived from an EMBL/GenBank/DDBJ whole genome shotgun (WGS) entry which is preliminary data.</text>
</comment>
<keyword evidence="12" id="KW-1185">Reference proteome</keyword>
<proteinExistence type="inferred from homology"/>
<evidence type="ECO:0000313" key="12">
    <source>
        <dbReference type="Proteomes" id="UP001595478"/>
    </source>
</evidence>
<evidence type="ECO:0000256" key="6">
    <source>
        <dbReference type="ARBA" id="ARBA00023145"/>
    </source>
</evidence>
<dbReference type="Gene3D" id="1.10.246.130">
    <property type="match status" value="1"/>
</dbReference>
<dbReference type="SUPFAM" id="SSF56235">
    <property type="entry name" value="N-terminal nucleophile aminohydrolases (Ntn hydrolases)"/>
    <property type="match status" value="1"/>
</dbReference>
<dbReference type="InterPro" id="IPR051792">
    <property type="entry name" value="GGT_bact"/>
</dbReference>
<dbReference type="Gene3D" id="3.60.20.40">
    <property type="match status" value="1"/>
</dbReference>
<keyword evidence="9" id="KW-0317">Glutathione biosynthesis</keyword>
<dbReference type="InterPro" id="IPR043138">
    <property type="entry name" value="GGT_lsub"/>
</dbReference>
<dbReference type="EC" id="3.4.19.13" evidence="9"/>
<comment type="catalytic activity">
    <reaction evidence="1 9">
        <text>an S-substituted glutathione + H2O = an S-substituted L-cysteinylglycine + L-glutamate</text>
        <dbReference type="Rhea" id="RHEA:59468"/>
        <dbReference type="ChEBI" id="CHEBI:15377"/>
        <dbReference type="ChEBI" id="CHEBI:29985"/>
        <dbReference type="ChEBI" id="CHEBI:90779"/>
        <dbReference type="ChEBI" id="CHEBI:143103"/>
        <dbReference type="EC" id="3.4.19.13"/>
    </reaction>
</comment>
<evidence type="ECO:0000256" key="5">
    <source>
        <dbReference type="ARBA" id="ARBA00022801"/>
    </source>
</evidence>
<gene>
    <name evidence="11" type="primary">ggt</name>
    <name evidence="11" type="ORF">ACFOHL_01340</name>
</gene>
<accession>A0ABV7FLX6</accession>
<dbReference type="RefSeq" id="WP_376918401.1">
    <property type="nucleotide sequence ID" value="NZ_JBHRSW010000004.1"/>
</dbReference>
<comment type="catalytic activity">
    <reaction evidence="2 9">
        <text>glutathione + H2O = L-cysteinylglycine + L-glutamate</text>
        <dbReference type="Rhea" id="RHEA:28807"/>
        <dbReference type="ChEBI" id="CHEBI:15377"/>
        <dbReference type="ChEBI" id="CHEBI:29985"/>
        <dbReference type="ChEBI" id="CHEBI:57925"/>
        <dbReference type="ChEBI" id="CHEBI:61694"/>
        <dbReference type="EC" id="3.4.19.13"/>
    </reaction>
</comment>
<dbReference type="EC" id="2.3.2.2" evidence="9"/>
<keyword evidence="6 9" id="KW-0865">Zymogen</keyword>
<evidence type="ECO:0000256" key="1">
    <source>
        <dbReference type="ARBA" id="ARBA00001049"/>
    </source>
</evidence>
<dbReference type="GO" id="GO:0103068">
    <property type="term" value="F:leukotriene C4 gamma-glutamyl transferase activity"/>
    <property type="evidence" value="ECO:0007669"/>
    <property type="project" value="UniProtKB-EC"/>
</dbReference>
<dbReference type="Pfam" id="PF01019">
    <property type="entry name" value="G_glu_transpept"/>
    <property type="match status" value="1"/>
</dbReference>
<keyword evidence="10" id="KW-0732">Signal</keyword>
<evidence type="ECO:0000256" key="7">
    <source>
        <dbReference type="ARBA" id="ARBA00023315"/>
    </source>
</evidence>
<evidence type="ECO:0000256" key="3">
    <source>
        <dbReference type="ARBA" id="ARBA00009381"/>
    </source>
</evidence>
<keyword evidence="5 9" id="KW-0378">Hydrolase</keyword>
<organism evidence="11 12">
    <name type="scientific">Agaribacter flavus</name>
    <dbReference type="NCBI Taxonomy" id="1902781"/>
    <lineage>
        <taxon>Bacteria</taxon>
        <taxon>Pseudomonadati</taxon>
        <taxon>Pseudomonadota</taxon>
        <taxon>Gammaproteobacteria</taxon>
        <taxon>Alteromonadales</taxon>
        <taxon>Alteromonadaceae</taxon>
        <taxon>Agaribacter</taxon>
    </lineage>
</organism>
<comment type="subunit">
    <text evidence="9">This enzyme consists of two polypeptide chains, which are synthesized in precursor form from a single polypeptide.</text>
</comment>
<dbReference type="EMBL" id="JBHRSW010000004">
    <property type="protein sequence ID" value="MFC3120261.1"/>
    <property type="molecule type" value="Genomic_DNA"/>
</dbReference>
<comment type="catalytic activity">
    <reaction evidence="8 9">
        <text>an N-terminal (5-L-glutamyl)-[peptide] + an alpha-amino acid = 5-L-glutamyl amino acid + an N-terminal L-alpha-aminoacyl-[peptide]</text>
        <dbReference type="Rhea" id="RHEA:23904"/>
        <dbReference type="Rhea" id="RHEA-COMP:9780"/>
        <dbReference type="Rhea" id="RHEA-COMP:9795"/>
        <dbReference type="ChEBI" id="CHEBI:77644"/>
        <dbReference type="ChEBI" id="CHEBI:78597"/>
        <dbReference type="ChEBI" id="CHEBI:78599"/>
        <dbReference type="ChEBI" id="CHEBI:78608"/>
        <dbReference type="EC" id="2.3.2.2"/>
    </reaction>
</comment>
<keyword evidence="7 9" id="KW-0012">Acyltransferase</keyword>
<keyword evidence="4 9" id="KW-0808">Transferase</keyword>
<protein>
    <recommendedName>
        <fullName evidence="9">Glutathione hydrolase proenzyme</fullName>
        <ecNumber evidence="9">2.3.2.2</ecNumber>
        <ecNumber evidence="9">3.4.19.13</ecNumber>
    </recommendedName>
    <component>
        <recommendedName>
            <fullName evidence="9">Glutathione hydrolase large chain</fullName>
        </recommendedName>
    </component>
    <component>
        <recommendedName>
            <fullName evidence="9">Glutathione hydrolase small chain</fullName>
        </recommendedName>
    </component>
</protein>
<dbReference type="PRINTS" id="PR01210">
    <property type="entry name" value="GGTRANSPTASE"/>
</dbReference>
<evidence type="ECO:0000256" key="2">
    <source>
        <dbReference type="ARBA" id="ARBA00001089"/>
    </source>
</evidence>
<dbReference type="InterPro" id="IPR029055">
    <property type="entry name" value="Ntn_hydrolases_N"/>
</dbReference>
<comment type="PTM">
    <text evidence="9">Cleaved by autocatalysis into a large and a small subunit.</text>
</comment>
<dbReference type="NCBIfam" id="TIGR00066">
    <property type="entry name" value="g_glut_trans"/>
    <property type="match status" value="1"/>
</dbReference>
<evidence type="ECO:0000256" key="8">
    <source>
        <dbReference type="ARBA" id="ARBA00047417"/>
    </source>
</evidence>
<dbReference type="Proteomes" id="UP001595478">
    <property type="component" value="Unassembled WGS sequence"/>
</dbReference>
<reference evidence="12" key="1">
    <citation type="journal article" date="2019" name="Int. J. Syst. Evol. Microbiol.">
        <title>The Global Catalogue of Microorganisms (GCM) 10K type strain sequencing project: providing services to taxonomists for standard genome sequencing and annotation.</title>
        <authorList>
            <consortium name="The Broad Institute Genomics Platform"/>
            <consortium name="The Broad Institute Genome Sequencing Center for Infectious Disease"/>
            <person name="Wu L."/>
            <person name="Ma J."/>
        </authorList>
    </citation>
    <scope>NUCLEOTIDE SEQUENCE [LARGE SCALE GENOMIC DNA]</scope>
    <source>
        <strain evidence="12">KCTC 52473</strain>
    </source>
</reference>
<feature type="chain" id="PRO_5045297512" description="Glutathione hydrolase proenzyme" evidence="10">
    <location>
        <begin position="19"/>
        <end position="578"/>
    </location>
</feature>
<comment type="similarity">
    <text evidence="3 9">Belongs to the gamma-glutamyltransferase family.</text>
</comment>
<dbReference type="InterPro" id="IPR000101">
    <property type="entry name" value="GGT_peptidase"/>
</dbReference>
<sequence>MKRILSVFILALSPCLFAQQVVLEDREPEAATGFDNKTSVSTKEFMVVAANPYASWAGKNIIERGGSAIDAAIAVQAMLSLVEPQSSGIGGGAFIMYWDNTQKRLFTYDGREVAGEKATSDMFMVDGKPMSWRDAVVGGKSVGVPGVMKALEMAHNAHGTLEWKDLFDDTIKQADDGFEVSPRLARLLSLDYHPGLNEFPLSSTYFKPGGESLKAGFIRKNPALAESLRQIAKEGADYLYTGKLAKQIVDTVNTAKINPGSLTLSDFSNYEAIKRSPLCGKYMTYKVCGMAPPSSGGVSVLQILKGLENKGLDKYGAQSAEFAHLFAQSSALAFADREEYIADLDFLGISPVPLVNSRYLNERAKQVQLSNKWEEAEAGLPYQNVAYAQDDAYELNSTSHISIIDKAGNAISMTTSVEFMFGSGLMVGGFMLNNQLTDFALSPSRDGKQVLNAVAAKKRPRSSMSPTIVFDQDNKVHLVVGSPGGSRIINYVAQTIVNVLAFEMDVQEAISAPRISNRNGYTALEKGTSLAAIKPALEAKGHEVRLVDLNSGIHAIHVDNGTLKGGADPRREGVAVGQ</sequence>
<dbReference type="PANTHER" id="PTHR43199">
    <property type="entry name" value="GLUTATHIONE HYDROLASE"/>
    <property type="match status" value="1"/>
</dbReference>
<name>A0ABV7FLX6_9ALTE</name>
<dbReference type="InterPro" id="IPR043137">
    <property type="entry name" value="GGT_ssub_C"/>
</dbReference>
<comment type="pathway">
    <text evidence="9">Sulfur metabolism; glutathione metabolism.</text>
</comment>
<evidence type="ECO:0000256" key="9">
    <source>
        <dbReference type="RuleBase" id="RU368036"/>
    </source>
</evidence>
<feature type="signal peptide" evidence="10">
    <location>
        <begin position="1"/>
        <end position="18"/>
    </location>
</feature>